<gene>
    <name evidence="1" type="ORF">CGK74_05230</name>
</gene>
<dbReference type="OrthoDB" id="9408270at2"/>
<dbReference type="RefSeq" id="WP_094267456.1">
    <property type="nucleotide sequence ID" value="NZ_NOIH01000004.1"/>
</dbReference>
<protein>
    <submittedName>
        <fullName evidence="1">Uncharacterized protein</fullName>
    </submittedName>
</protein>
<sequence>MSKKFNYTIASHNIEVHAEQDGDSRYMVRMSCAGRLANVRIGYLTGAGRKWLAEFFGSRPSVPCKSAKQACEILAKAAVKQPGLVPFFTSKETSHA</sequence>
<dbReference type="Proteomes" id="UP000215181">
    <property type="component" value="Unassembled WGS sequence"/>
</dbReference>
<dbReference type="AlphaFoldDB" id="A0A235F1I9"/>
<comment type="caution">
    <text evidence="1">The sequence shown here is derived from an EMBL/GenBank/DDBJ whole genome shotgun (WGS) entry which is preliminary data.</text>
</comment>
<reference evidence="1 2" key="1">
    <citation type="submission" date="2017-07" db="EMBL/GenBank/DDBJ databases">
        <title>Thauera sp. KNDSS-Mac4 genome sequence and assembly.</title>
        <authorList>
            <person name="Mayilraj S."/>
        </authorList>
    </citation>
    <scope>NUCLEOTIDE SEQUENCE [LARGE SCALE GENOMIC DNA]</scope>
    <source>
        <strain evidence="1 2">KNDSS-Mac4</strain>
    </source>
</reference>
<name>A0A235F1I9_9RHOO</name>
<evidence type="ECO:0000313" key="1">
    <source>
        <dbReference type="EMBL" id="OYD54873.1"/>
    </source>
</evidence>
<accession>A0A235F1I9</accession>
<dbReference type="EMBL" id="NOIH01000004">
    <property type="protein sequence ID" value="OYD54873.1"/>
    <property type="molecule type" value="Genomic_DNA"/>
</dbReference>
<keyword evidence="2" id="KW-1185">Reference proteome</keyword>
<evidence type="ECO:0000313" key="2">
    <source>
        <dbReference type="Proteomes" id="UP000215181"/>
    </source>
</evidence>
<organism evidence="1 2">
    <name type="scientific">Thauera propionica</name>
    <dbReference type="NCBI Taxonomy" id="2019431"/>
    <lineage>
        <taxon>Bacteria</taxon>
        <taxon>Pseudomonadati</taxon>
        <taxon>Pseudomonadota</taxon>
        <taxon>Betaproteobacteria</taxon>
        <taxon>Rhodocyclales</taxon>
        <taxon>Zoogloeaceae</taxon>
        <taxon>Thauera</taxon>
    </lineage>
</organism>
<proteinExistence type="predicted"/>